<dbReference type="PROSITE" id="PS50837">
    <property type="entry name" value="NACHT"/>
    <property type="match status" value="1"/>
</dbReference>
<keyword evidence="1" id="KW-0732">Signal</keyword>
<keyword evidence="5" id="KW-1185">Reference proteome</keyword>
<dbReference type="SUPFAM" id="SSF52540">
    <property type="entry name" value="P-loop containing nucleoside triphosphate hydrolases"/>
    <property type="match status" value="1"/>
</dbReference>
<reference evidence="4" key="1">
    <citation type="submission" date="2021-10" db="EMBL/GenBank/DDBJ databases">
        <title>Tropical sea cucumber genome reveals ecological adaptation and Cuvierian tubules defense mechanism.</title>
        <authorList>
            <person name="Chen T."/>
        </authorList>
    </citation>
    <scope>NUCLEOTIDE SEQUENCE</scope>
    <source>
        <strain evidence="4">Nanhai2018</strain>
        <tissue evidence="4">Muscle</tissue>
    </source>
</reference>
<dbReference type="InterPro" id="IPR011029">
    <property type="entry name" value="DEATH-like_dom_sf"/>
</dbReference>
<evidence type="ECO:0000313" key="4">
    <source>
        <dbReference type="EMBL" id="KAJ8050395.1"/>
    </source>
</evidence>
<comment type="caution">
    <text evidence="4">The sequence shown here is derived from an EMBL/GenBank/DDBJ whole genome shotgun (WGS) entry which is preliminary data.</text>
</comment>
<gene>
    <name evidence="4" type="ORF">HOLleu_03585</name>
</gene>
<feature type="signal peptide" evidence="1">
    <location>
        <begin position="1"/>
        <end position="16"/>
    </location>
</feature>
<name>A0A9Q1CSR5_HOLLE</name>
<dbReference type="PROSITE" id="PS50168">
    <property type="entry name" value="DED"/>
    <property type="match status" value="1"/>
</dbReference>
<dbReference type="OrthoDB" id="10034282at2759"/>
<sequence>MKCIILLFIYSYLGFGKFKVDLSTYLSKESVSKLATLLSFSPSKFDRVRDDSLEFVRLLEEEGMITPTDISVLTNALRSIDQVGIAMEVLRSFEGNQIRDPSVPDVVPSELQRKHSILVNALKEIYRKRYSGVKPVPFLHDTWRCVNDIFVESKIEVLDNSKSKEDPTRWSSIKSRHEMFTKPTFDRHITIEGEPGFGKSTLLLQYAYEWCTPSTELPLNNSYIFILLCLKDVTDTPNIYDAIKMMLPEDLPITREDIKEIVTSGYWRVVLALDGYDEYSGMDNTSSDINKIIDGRMLTECIIIITTRPSCLPKLQSPTVTHCKLTGFDQGMQEEYIDKTITSVASSGIKELISRKLKENVILSDICQVPLFFATFAHMNNMGAEYQKLNSVTSYFTFMVASFLGHLENKAMKFSRGQRRLIEHPGQRLQMAKLAFDGLVSVENKLLWRQDELLELLEPSCYNRYISAGILLEEEHRGYKMIAGRHSDDQMEITTYVRFFHKTFQEFYAAHYIAHLTETQSEDALMKTLSKFDLHNYQYVMRFACGLKPTTARVVQGYLSNLGDECKTFSILCIMEQEEGAVDSTISQLCSTPVKIFSFQTRFQQRSTIQLLQTASERNIPISNVSLVDCFQSVDLKEECICLSTGLHLPRLDTLQELDIFGEGDLRGKARDILDYSARCVALRILK</sequence>
<dbReference type="InterPro" id="IPR007111">
    <property type="entry name" value="NACHT_NTPase"/>
</dbReference>
<evidence type="ECO:0000259" key="2">
    <source>
        <dbReference type="PROSITE" id="PS50168"/>
    </source>
</evidence>
<dbReference type="Gene3D" id="1.10.533.10">
    <property type="entry name" value="Death Domain, Fas"/>
    <property type="match status" value="1"/>
</dbReference>
<dbReference type="EMBL" id="JAIZAY010000001">
    <property type="protein sequence ID" value="KAJ8050395.1"/>
    <property type="molecule type" value="Genomic_DNA"/>
</dbReference>
<dbReference type="GO" id="GO:0042981">
    <property type="term" value="P:regulation of apoptotic process"/>
    <property type="evidence" value="ECO:0007669"/>
    <property type="project" value="InterPro"/>
</dbReference>
<evidence type="ECO:0000313" key="5">
    <source>
        <dbReference type="Proteomes" id="UP001152320"/>
    </source>
</evidence>
<dbReference type="InterPro" id="IPR001875">
    <property type="entry name" value="DED_dom"/>
</dbReference>
<proteinExistence type="predicted"/>
<dbReference type="InterPro" id="IPR027417">
    <property type="entry name" value="P-loop_NTPase"/>
</dbReference>
<feature type="chain" id="PRO_5040258603" evidence="1">
    <location>
        <begin position="17"/>
        <end position="687"/>
    </location>
</feature>
<feature type="domain" description="DED" evidence="2">
    <location>
        <begin position="14"/>
        <end position="91"/>
    </location>
</feature>
<dbReference type="PANTHER" id="PTHR46312:SF2">
    <property type="entry name" value="NUCLEOTIDE-BINDING OLIGOMERIZATION DOMAIN-CONTAINING PROTEIN 2-LIKE"/>
    <property type="match status" value="1"/>
</dbReference>
<accession>A0A9Q1CSR5</accession>
<dbReference type="Pfam" id="PF05729">
    <property type="entry name" value="NACHT"/>
    <property type="match status" value="1"/>
</dbReference>
<protein>
    <submittedName>
        <fullName evidence="4">NLR family CARD domain-containing protein 4</fullName>
    </submittedName>
</protein>
<dbReference type="Proteomes" id="UP001152320">
    <property type="component" value="Chromosome 1"/>
</dbReference>
<dbReference type="AlphaFoldDB" id="A0A9Q1CSR5"/>
<evidence type="ECO:0000259" key="3">
    <source>
        <dbReference type="PROSITE" id="PS50837"/>
    </source>
</evidence>
<evidence type="ECO:0000256" key="1">
    <source>
        <dbReference type="SAM" id="SignalP"/>
    </source>
</evidence>
<feature type="domain" description="NACHT" evidence="3">
    <location>
        <begin position="187"/>
        <end position="310"/>
    </location>
</feature>
<dbReference type="Gene3D" id="3.40.50.300">
    <property type="entry name" value="P-loop containing nucleotide triphosphate hydrolases"/>
    <property type="match status" value="1"/>
</dbReference>
<organism evidence="4 5">
    <name type="scientific">Holothuria leucospilota</name>
    <name type="common">Black long sea cucumber</name>
    <name type="synonym">Mertensiothuria leucospilota</name>
    <dbReference type="NCBI Taxonomy" id="206669"/>
    <lineage>
        <taxon>Eukaryota</taxon>
        <taxon>Metazoa</taxon>
        <taxon>Echinodermata</taxon>
        <taxon>Eleutherozoa</taxon>
        <taxon>Echinozoa</taxon>
        <taxon>Holothuroidea</taxon>
        <taxon>Aspidochirotacea</taxon>
        <taxon>Aspidochirotida</taxon>
        <taxon>Holothuriidae</taxon>
        <taxon>Holothuria</taxon>
    </lineage>
</organism>
<dbReference type="PANTHER" id="PTHR46312">
    <property type="entry name" value="NACHT DOMAIN-CONTAINING PROTEIN"/>
    <property type="match status" value="1"/>
</dbReference>